<keyword evidence="2" id="KW-1185">Reference proteome</keyword>
<evidence type="ECO:0000313" key="1">
    <source>
        <dbReference type="EMBL" id="PIA13074.1"/>
    </source>
</evidence>
<proteinExistence type="predicted"/>
<organism evidence="1 2">
    <name type="scientific">Coemansia reversa (strain ATCC 12441 / NRRL 1564)</name>
    <dbReference type="NCBI Taxonomy" id="763665"/>
    <lineage>
        <taxon>Eukaryota</taxon>
        <taxon>Fungi</taxon>
        <taxon>Fungi incertae sedis</taxon>
        <taxon>Zoopagomycota</taxon>
        <taxon>Kickxellomycotina</taxon>
        <taxon>Kickxellomycetes</taxon>
        <taxon>Kickxellales</taxon>
        <taxon>Kickxellaceae</taxon>
        <taxon>Coemansia</taxon>
    </lineage>
</organism>
<dbReference type="GO" id="GO:0031146">
    <property type="term" value="P:SCF-dependent proteasomal ubiquitin-dependent protein catabolic process"/>
    <property type="evidence" value="ECO:0007669"/>
    <property type="project" value="TreeGrafter"/>
</dbReference>
<dbReference type="EMBL" id="KZ303549">
    <property type="protein sequence ID" value="PIA13074.1"/>
    <property type="molecule type" value="Genomic_DNA"/>
</dbReference>
<dbReference type="GO" id="GO:0019005">
    <property type="term" value="C:SCF ubiquitin ligase complex"/>
    <property type="evidence" value="ECO:0007669"/>
    <property type="project" value="TreeGrafter"/>
</dbReference>
<protein>
    <recommendedName>
        <fullName evidence="3">RNI-like protein</fullName>
    </recommendedName>
</protein>
<dbReference type="SUPFAM" id="SSF52047">
    <property type="entry name" value="RNI-like"/>
    <property type="match status" value="1"/>
</dbReference>
<gene>
    <name evidence="1" type="ORF">COEREDRAFT_83749</name>
</gene>
<evidence type="ECO:0008006" key="3">
    <source>
        <dbReference type="Google" id="ProtNLM"/>
    </source>
</evidence>
<dbReference type="PANTHER" id="PTHR13318:SF190">
    <property type="entry name" value="PARTNER OF PAIRED, ISOFORM B"/>
    <property type="match status" value="1"/>
</dbReference>
<evidence type="ECO:0000313" key="2">
    <source>
        <dbReference type="Proteomes" id="UP000242474"/>
    </source>
</evidence>
<reference evidence="1 2" key="1">
    <citation type="journal article" date="2015" name="Genome Biol. Evol.">
        <title>Phylogenomic analyses indicate that early fungi evolved digesting cell walls of algal ancestors of land plants.</title>
        <authorList>
            <person name="Chang Y."/>
            <person name="Wang S."/>
            <person name="Sekimoto S."/>
            <person name="Aerts A.L."/>
            <person name="Choi C."/>
            <person name="Clum A."/>
            <person name="LaButti K.M."/>
            <person name="Lindquist E.A."/>
            <person name="Yee Ngan C."/>
            <person name="Ohm R.A."/>
            <person name="Salamov A.A."/>
            <person name="Grigoriev I.V."/>
            <person name="Spatafora J.W."/>
            <person name="Berbee M.L."/>
        </authorList>
    </citation>
    <scope>NUCLEOTIDE SEQUENCE [LARGE SCALE GENOMIC DNA]</scope>
    <source>
        <strain evidence="1 2">NRRL 1564</strain>
    </source>
</reference>
<dbReference type="Proteomes" id="UP000242474">
    <property type="component" value="Unassembled WGS sequence"/>
</dbReference>
<dbReference type="PANTHER" id="PTHR13318">
    <property type="entry name" value="PARTNER OF PAIRED, ISOFORM B-RELATED"/>
    <property type="match status" value="1"/>
</dbReference>
<dbReference type="OrthoDB" id="629492at2759"/>
<dbReference type="InterPro" id="IPR032675">
    <property type="entry name" value="LRR_dom_sf"/>
</dbReference>
<name>A0A2G5B251_COERN</name>
<sequence>MHWRALIEGAPALWSRPCYAPINITNCLMKQLPAYSKLSCELRQGRSRVPDRTLRHVFEKSRGALALLHFPDHSVPSAATLEVLFAHRRPRMSSLVVEGTAFLETALINRILNLHLSQLTEIRLPYRDSLSNDMMSAIACSTPHLRILDISGCVNVQIKHLFKTWGATLSDALGSTMLEELYLNDHPGIPELLVYSTKYSHFRNLRVLHIAIRDQAVFSMYSGLGPLFRYFQRIPDAQVPFPNLIELNIDGLWDITMASRRFESEQTSIFVLQCRLLCSGLHKLSALDSLTVDQAALNSALAPCFQTLRKLHLTRAMRLSTQILLTLTSTRQFLPLVSLDLSDCVGFDAHGLAVLLSCCRDLVYVNLSRTAADNSVLARLTEIINMSDNAGLEVLVLYTTNITGVAVRDFASACAKRYSRIRSSAQVRHPWRLQLLDIDNCTKVGSDAVAVARNLLSFMRTRILASIAD</sequence>
<dbReference type="STRING" id="763665.A0A2G5B251"/>
<dbReference type="AlphaFoldDB" id="A0A2G5B251"/>
<dbReference type="Gene3D" id="3.80.10.10">
    <property type="entry name" value="Ribonuclease Inhibitor"/>
    <property type="match status" value="2"/>
</dbReference>
<accession>A0A2G5B251</accession>